<dbReference type="Proteomes" id="UP000031501">
    <property type="component" value="Chromosome"/>
</dbReference>
<dbReference type="RefSeq" id="WP_043432115.1">
    <property type="nucleotide sequence ID" value="NZ_CP021080.1"/>
</dbReference>
<dbReference type="KEGG" id="splu:LK06_020955"/>
<keyword evidence="1 2" id="KW-0808">Transferase</keyword>
<comment type="similarity">
    <text evidence="2">Belongs to the aspartate/ornithine carbamoyltransferase superfamily.</text>
</comment>
<dbReference type="Gene3D" id="3.40.50.1370">
    <property type="entry name" value="Aspartate/ornithine carbamoyltransferase"/>
    <property type="match status" value="2"/>
</dbReference>
<dbReference type="PRINTS" id="PR00102">
    <property type="entry name" value="OTCASE"/>
</dbReference>
<evidence type="ECO:0000259" key="4">
    <source>
        <dbReference type="Pfam" id="PF02729"/>
    </source>
</evidence>
<dbReference type="GO" id="GO:0016597">
    <property type="term" value="F:amino acid binding"/>
    <property type="evidence" value="ECO:0007669"/>
    <property type="project" value="InterPro"/>
</dbReference>
<dbReference type="GO" id="GO:0019240">
    <property type="term" value="P:citrulline biosynthetic process"/>
    <property type="evidence" value="ECO:0007669"/>
    <property type="project" value="TreeGrafter"/>
</dbReference>
<dbReference type="EMBL" id="CP022433">
    <property type="protein sequence ID" value="ASN26261.1"/>
    <property type="molecule type" value="Genomic_DNA"/>
</dbReference>
<evidence type="ECO:0000313" key="5">
    <source>
        <dbReference type="EMBL" id="ASN26261.1"/>
    </source>
</evidence>
<gene>
    <name evidence="5" type="ORF">LK07_22115</name>
</gene>
<feature type="domain" description="Aspartate/ornithine carbamoyltransferase Asp/Orn-binding" evidence="3">
    <location>
        <begin position="149"/>
        <end position="302"/>
    </location>
</feature>
<dbReference type="OrthoDB" id="9802587at2"/>
<dbReference type="InterPro" id="IPR006131">
    <property type="entry name" value="Asp_carbamoyltransf_Asp/Orn-bd"/>
</dbReference>
<sequence>MARNHLISLADIPDADLYRIVDRGTRFASGAWSDETLHGAVVGIYFRATSTRTRTAFSSAALRLGARLITYGPHDLQVNTGETTADTGRVLGGMLDALVARTVGSVEELRALASQDRMAVVNAMAAQEHPTQALTDLTAMAGHFGDLTGRRVLYMGEGNNTAAALALALPRYPGIELHLRTPGRYALDPEILMRAKDLAARHGSTITEQHDTVGMPKDADVVYTTRWQTTGTSKDSPDWREEFVPFRVDETIMEASPDAVFMHDLPAHRGDEVTAAVLDGPRSITFTQAEAKMHSAAAVLEWSLGVLP</sequence>
<dbReference type="InterPro" id="IPR006132">
    <property type="entry name" value="Asp/Orn_carbamoyltranf_P-bd"/>
</dbReference>
<dbReference type="PANTHER" id="PTHR45753">
    <property type="entry name" value="ORNITHINE CARBAMOYLTRANSFERASE, MITOCHONDRIAL"/>
    <property type="match status" value="1"/>
</dbReference>
<dbReference type="PRINTS" id="PR00100">
    <property type="entry name" value="AOTCASE"/>
</dbReference>
<dbReference type="PANTHER" id="PTHR45753:SF3">
    <property type="entry name" value="ORNITHINE TRANSCARBAMYLASE, MITOCHONDRIAL"/>
    <property type="match status" value="1"/>
</dbReference>
<organism evidence="5 6">
    <name type="scientific">Streptomyces pluripotens</name>
    <dbReference type="NCBI Taxonomy" id="1355015"/>
    <lineage>
        <taxon>Bacteria</taxon>
        <taxon>Bacillati</taxon>
        <taxon>Actinomycetota</taxon>
        <taxon>Actinomycetes</taxon>
        <taxon>Kitasatosporales</taxon>
        <taxon>Streptomycetaceae</taxon>
        <taxon>Streptomyces</taxon>
    </lineage>
</organism>
<dbReference type="InterPro" id="IPR036901">
    <property type="entry name" value="Asp/Orn_carbamoylTrfase_sf"/>
</dbReference>
<dbReference type="Pfam" id="PF00185">
    <property type="entry name" value="OTCace"/>
    <property type="match status" value="1"/>
</dbReference>
<accession>A0A221P203</accession>
<dbReference type="InterPro" id="IPR006130">
    <property type="entry name" value="Asp/Orn_carbamoylTrfase"/>
</dbReference>
<dbReference type="AlphaFoldDB" id="A0A221P203"/>
<dbReference type="InterPro" id="IPR002292">
    <property type="entry name" value="Orn/put_carbamltrans"/>
</dbReference>
<evidence type="ECO:0000256" key="1">
    <source>
        <dbReference type="ARBA" id="ARBA00022679"/>
    </source>
</evidence>
<name>A0A221P203_9ACTN</name>
<dbReference type="GO" id="GO:0042450">
    <property type="term" value="P:L-arginine biosynthetic process via ornithine"/>
    <property type="evidence" value="ECO:0007669"/>
    <property type="project" value="TreeGrafter"/>
</dbReference>
<evidence type="ECO:0000313" key="6">
    <source>
        <dbReference type="Proteomes" id="UP000031501"/>
    </source>
</evidence>
<keyword evidence="6" id="KW-1185">Reference proteome</keyword>
<proteinExistence type="inferred from homology"/>
<protein>
    <submittedName>
        <fullName evidence="5">Ornithine carbamoyltransferase</fullName>
    </submittedName>
</protein>
<dbReference type="STRING" id="1355015.LK06_020955"/>
<evidence type="ECO:0000259" key="3">
    <source>
        <dbReference type="Pfam" id="PF00185"/>
    </source>
</evidence>
<dbReference type="SUPFAM" id="SSF53671">
    <property type="entry name" value="Aspartate/ornithine carbamoyltransferase"/>
    <property type="match status" value="1"/>
</dbReference>
<evidence type="ECO:0000256" key="2">
    <source>
        <dbReference type="RuleBase" id="RU003634"/>
    </source>
</evidence>
<dbReference type="GO" id="GO:0004585">
    <property type="term" value="F:ornithine carbamoyltransferase activity"/>
    <property type="evidence" value="ECO:0007669"/>
    <property type="project" value="UniProtKB-ARBA"/>
</dbReference>
<reference evidence="5 6" key="1">
    <citation type="submission" date="2017-07" db="EMBL/GenBank/DDBJ databases">
        <title>Genome sequence of Streptomyces pluripotens MUSC 137T.</title>
        <authorList>
            <person name="Ser H.-L."/>
            <person name="Lee L.-H."/>
        </authorList>
    </citation>
    <scope>NUCLEOTIDE SEQUENCE [LARGE SCALE GENOMIC DNA]</scope>
    <source>
        <strain evidence="5 6">MUSC 137</strain>
    </source>
</reference>
<dbReference type="Pfam" id="PF02729">
    <property type="entry name" value="OTCace_N"/>
    <property type="match status" value="1"/>
</dbReference>
<feature type="domain" description="Aspartate/ornithine carbamoyltransferase carbamoyl-P binding" evidence="4">
    <location>
        <begin position="5"/>
        <end position="140"/>
    </location>
</feature>